<keyword evidence="2" id="KW-1185">Reference proteome</keyword>
<dbReference type="VEuPathDB" id="FungiDB:AeMF1_017590"/>
<dbReference type="EMBL" id="VJMJ01000115">
    <property type="protein sequence ID" value="KAF0734338.1"/>
    <property type="molecule type" value="Genomic_DNA"/>
</dbReference>
<dbReference type="InterPro" id="IPR011989">
    <property type="entry name" value="ARM-like"/>
</dbReference>
<reference evidence="1 2" key="1">
    <citation type="submission" date="2019-07" db="EMBL/GenBank/DDBJ databases">
        <title>Genomics analysis of Aphanomyces spp. identifies a new class of oomycete effector associated with host adaptation.</title>
        <authorList>
            <person name="Gaulin E."/>
        </authorList>
    </citation>
    <scope>NUCLEOTIDE SEQUENCE [LARGE SCALE GENOMIC DNA]</scope>
    <source>
        <strain evidence="1 2">ATCC 201684</strain>
    </source>
</reference>
<gene>
    <name evidence="1" type="ORF">Ae201684_008940</name>
</gene>
<proteinExistence type="predicted"/>
<evidence type="ECO:0000313" key="2">
    <source>
        <dbReference type="Proteomes" id="UP000481153"/>
    </source>
</evidence>
<protein>
    <recommendedName>
        <fullName evidence="3">Armadillo repeat-containing domain-containing protein</fullName>
    </recommendedName>
</protein>
<evidence type="ECO:0000313" key="1">
    <source>
        <dbReference type="EMBL" id="KAF0734338.1"/>
    </source>
</evidence>
<dbReference type="InterPro" id="IPR016024">
    <property type="entry name" value="ARM-type_fold"/>
</dbReference>
<evidence type="ECO:0008006" key="3">
    <source>
        <dbReference type="Google" id="ProtNLM"/>
    </source>
</evidence>
<dbReference type="SUPFAM" id="SSF48371">
    <property type="entry name" value="ARM repeat"/>
    <property type="match status" value="1"/>
</dbReference>
<accession>A0A6G0X343</accession>
<dbReference type="AlphaFoldDB" id="A0A6G0X343"/>
<dbReference type="Proteomes" id="UP000481153">
    <property type="component" value="Unassembled WGS sequence"/>
</dbReference>
<dbReference type="Gene3D" id="1.25.10.10">
    <property type="entry name" value="Leucine-rich Repeat Variant"/>
    <property type="match status" value="1"/>
</dbReference>
<name>A0A6G0X343_9STRA</name>
<comment type="caution">
    <text evidence="1">The sequence shown here is derived from an EMBL/GenBank/DDBJ whole genome shotgun (WGS) entry which is preliminary data.</text>
</comment>
<sequence>MANYPLRSADWGVVEHGVLSLWKDVWSHLHNNEEQAVASSYLVEDTTLWHNLSYLLNCKVRRVEHATVHCIHGLFSLHKVAQLTLRHRIQEILVEADCIDQLCIKLVAPYDIENSTERRSIELVALTLANICRLAHQVERICAAGALDAFTFIVLDQKGEEWADHVQTLQLTSLRCITSCVQLSMACLEDIEHSSIFEHVLTRVVPLSDEAAAVGMSFLATCMNHQPLICKLLFDRGFLPLILAMLHSNPQLQLQALRALKHLLSCPVDIATQTMTQMRLSGALINICWLFTFHNDPKVNRAASDVLESLIKRTPEVGKRLTEDLCEQGCVLLLQQKPTRHYQWVLNNFDQESLNLLLTTLARTKNSLLRSNLLVSVLFLAASSKTKQLQLDEWWPTLLSLMADPNVLNHLLIALVTLCNPETIPQRVSSNTQRPFDGPLRLKWSDEEYIVSKSAMAHNSHTIHSKLLKEPTCTALNMPAMSSPCKKSFQLVCQLSSPKLAGLEQTVLVELASVAQKLGMQSLLNATIDQLKVAHLPVNFLQQEEVVRIPVIILHWLNYLLEARKALENDERDFLVSFLHELLQL</sequence>
<organism evidence="1 2">
    <name type="scientific">Aphanomyces euteiches</name>
    <dbReference type="NCBI Taxonomy" id="100861"/>
    <lineage>
        <taxon>Eukaryota</taxon>
        <taxon>Sar</taxon>
        <taxon>Stramenopiles</taxon>
        <taxon>Oomycota</taxon>
        <taxon>Saprolegniomycetes</taxon>
        <taxon>Saprolegniales</taxon>
        <taxon>Verrucalvaceae</taxon>
        <taxon>Aphanomyces</taxon>
    </lineage>
</organism>